<name>A0AAW8RX87_ENTAV</name>
<sequence length="79" mass="8670">MTDLVINAKLIGVEEATAKAERYVELLKEAKSLADELASMEFEIGIKQATDSSQESIIPLDEKSITKSSDLLTRSLKTL</sequence>
<evidence type="ECO:0000313" key="3">
    <source>
        <dbReference type="Proteomes" id="UP001260773"/>
    </source>
</evidence>
<reference evidence="2" key="1">
    <citation type="submission" date="2023-03" db="EMBL/GenBank/DDBJ databases">
        <authorList>
            <person name="Shen W."/>
            <person name="Cai J."/>
        </authorList>
    </citation>
    <scope>NUCLEOTIDE SEQUENCE</scope>
    <source>
        <strain evidence="2">P33-2</strain>
    </source>
</reference>
<dbReference type="AlphaFoldDB" id="A0AAW8RX87"/>
<proteinExistence type="predicted"/>
<gene>
    <name evidence="2" type="ORF">P7D43_16720</name>
</gene>
<comment type="caution">
    <text evidence="2">The sequence shown here is derived from an EMBL/GenBank/DDBJ whole genome shotgun (WGS) entry which is preliminary data.</text>
</comment>
<organism evidence="2 3">
    <name type="scientific">Enterococcus avium</name>
    <name type="common">Streptococcus avium</name>
    <dbReference type="NCBI Taxonomy" id="33945"/>
    <lineage>
        <taxon>Bacteria</taxon>
        <taxon>Bacillati</taxon>
        <taxon>Bacillota</taxon>
        <taxon>Bacilli</taxon>
        <taxon>Lactobacillales</taxon>
        <taxon>Enterococcaceae</taxon>
        <taxon>Enterococcus</taxon>
    </lineage>
</organism>
<dbReference type="RefSeq" id="WP_142482320.1">
    <property type="nucleotide sequence ID" value="NZ_JAJCJG010000032.1"/>
</dbReference>
<dbReference type="EMBL" id="JARPWH010000074">
    <property type="protein sequence ID" value="MDT2404011.1"/>
    <property type="molecule type" value="Genomic_DNA"/>
</dbReference>
<protein>
    <submittedName>
        <fullName evidence="2">Uncharacterized protein</fullName>
    </submittedName>
</protein>
<dbReference type="Proteomes" id="UP001260773">
    <property type="component" value="Unassembled WGS sequence"/>
</dbReference>
<keyword evidence="1" id="KW-0175">Coiled coil</keyword>
<evidence type="ECO:0000256" key="1">
    <source>
        <dbReference type="SAM" id="Coils"/>
    </source>
</evidence>
<accession>A0AAW8RX87</accession>
<feature type="coiled-coil region" evidence="1">
    <location>
        <begin position="13"/>
        <end position="43"/>
    </location>
</feature>
<evidence type="ECO:0000313" key="2">
    <source>
        <dbReference type="EMBL" id="MDT2404011.1"/>
    </source>
</evidence>